<dbReference type="Pfam" id="PF01730">
    <property type="entry name" value="UreF"/>
    <property type="match status" value="1"/>
</dbReference>
<name>A0A364JTQ1_9HYPH</name>
<sequence length="240" mass="26706">MTGKQKKELTNSSEMVLLSRLLQFSDSTLPVGAFAFSNGLESALQTGVVTDASSLQQFVELIVRQAAHMDGIALLHTHRAYMAGDYKAAVAADHELWNRRVGEEQQLMLSRMGKKFTELSLKISDFPWLETWLADIKSGSTPGCFPIGHSIALAQMGADEKQAFVVHQYGVASMIMSAAVRLMRIDHLDTQRILFATQARVESDYQDICQLSLDEMSSFAPVFDVLVAHHTKTHVRLFMN</sequence>
<proteinExistence type="inferred from homology"/>
<dbReference type="PANTHER" id="PTHR33620">
    <property type="entry name" value="UREASE ACCESSORY PROTEIN F"/>
    <property type="match status" value="1"/>
</dbReference>
<evidence type="ECO:0000256" key="3">
    <source>
        <dbReference type="HAMAP-Rule" id="MF_01385"/>
    </source>
</evidence>
<evidence type="ECO:0000256" key="1">
    <source>
        <dbReference type="ARBA" id="ARBA00022988"/>
    </source>
</evidence>
<keyword evidence="5" id="KW-1185">Reference proteome</keyword>
<comment type="subunit">
    <text evidence="3">UreD, UreF and UreG form a complex that acts as a GTP-hydrolysis-dependent molecular chaperone, activating the urease apoprotein by helping to assemble the nickel containing metallocenter of UreC. The UreE protein probably delivers the nickel.</text>
</comment>
<dbReference type="PIRSF" id="PIRSF009467">
    <property type="entry name" value="Ureas_acces_UreF"/>
    <property type="match status" value="1"/>
</dbReference>
<organism evidence="4 5">
    <name type="scientific">Falsochrobactrum ovis</name>
    <dbReference type="NCBI Taxonomy" id="1293442"/>
    <lineage>
        <taxon>Bacteria</taxon>
        <taxon>Pseudomonadati</taxon>
        <taxon>Pseudomonadota</taxon>
        <taxon>Alphaproteobacteria</taxon>
        <taxon>Hyphomicrobiales</taxon>
        <taxon>Brucellaceae</taxon>
        <taxon>Falsochrobactrum</taxon>
    </lineage>
</organism>
<keyword evidence="3" id="KW-0963">Cytoplasm</keyword>
<dbReference type="Proteomes" id="UP000249453">
    <property type="component" value="Unassembled WGS sequence"/>
</dbReference>
<protein>
    <recommendedName>
        <fullName evidence="3">Urease accessory protein UreF</fullName>
    </recommendedName>
</protein>
<dbReference type="EMBL" id="QLMK01000010">
    <property type="protein sequence ID" value="RAK27312.1"/>
    <property type="molecule type" value="Genomic_DNA"/>
</dbReference>
<evidence type="ECO:0000256" key="2">
    <source>
        <dbReference type="ARBA" id="ARBA00023186"/>
    </source>
</evidence>
<accession>A0A364JTQ1</accession>
<comment type="caution">
    <text evidence="4">The sequence shown here is derived from an EMBL/GenBank/DDBJ whole genome shotgun (WGS) entry which is preliminary data.</text>
</comment>
<dbReference type="PANTHER" id="PTHR33620:SF1">
    <property type="entry name" value="UREASE ACCESSORY PROTEIN F"/>
    <property type="match status" value="1"/>
</dbReference>
<comment type="subcellular location">
    <subcellularLocation>
        <location evidence="3">Cytoplasm</location>
    </subcellularLocation>
</comment>
<dbReference type="HAMAP" id="MF_01385">
    <property type="entry name" value="UreF"/>
    <property type="match status" value="1"/>
</dbReference>
<keyword evidence="2 3" id="KW-0143">Chaperone</keyword>
<keyword evidence="1 3" id="KW-0996">Nickel insertion</keyword>
<comment type="similarity">
    <text evidence="3">Belongs to the UreF family.</text>
</comment>
<dbReference type="GO" id="GO:0005737">
    <property type="term" value="C:cytoplasm"/>
    <property type="evidence" value="ECO:0007669"/>
    <property type="project" value="UniProtKB-SubCell"/>
</dbReference>
<comment type="function">
    <text evidence="3">Required for maturation of urease via the functional incorporation of the urease nickel metallocenter.</text>
</comment>
<evidence type="ECO:0000313" key="5">
    <source>
        <dbReference type="Proteomes" id="UP000249453"/>
    </source>
</evidence>
<dbReference type="InterPro" id="IPR002639">
    <property type="entry name" value="UreF"/>
</dbReference>
<dbReference type="GO" id="GO:0016151">
    <property type="term" value="F:nickel cation binding"/>
    <property type="evidence" value="ECO:0007669"/>
    <property type="project" value="UniProtKB-UniRule"/>
</dbReference>
<evidence type="ECO:0000313" key="4">
    <source>
        <dbReference type="EMBL" id="RAK27312.1"/>
    </source>
</evidence>
<gene>
    <name evidence="3" type="primary">ureF</name>
    <name evidence="4" type="ORF">C7374_11031</name>
</gene>
<dbReference type="InterPro" id="IPR038277">
    <property type="entry name" value="UreF_sf"/>
</dbReference>
<reference evidence="4 5" key="1">
    <citation type="submission" date="2018-06" db="EMBL/GenBank/DDBJ databases">
        <title>Genomic Encyclopedia of Type Strains, Phase IV (KMG-IV): sequencing the most valuable type-strain genomes for metagenomic binning, comparative biology and taxonomic classification.</title>
        <authorList>
            <person name="Goeker M."/>
        </authorList>
    </citation>
    <scope>NUCLEOTIDE SEQUENCE [LARGE SCALE GENOMIC DNA]</scope>
    <source>
        <strain evidence="4 5">DSM 26720</strain>
    </source>
</reference>
<dbReference type="RefSeq" id="WP_245412642.1">
    <property type="nucleotide sequence ID" value="NZ_JBHEEY010000006.1"/>
</dbReference>
<dbReference type="Gene3D" id="1.10.4190.10">
    <property type="entry name" value="Urease accessory protein UreF"/>
    <property type="match status" value="1"/>
</dbReference>
<dbReference type="AlphaFoldDB" id="A0A364JTQ1"/>